<sequence length="89" mass="9157">MSDSSDRLALPWLLPAQAQKHVTHNEALSVLDLLVQLAVEAVGTSAPPPAPVPGEAHVVGAGATGDWAGRDGTVAGWTGTGWSFHTPRP</sequence>
<evidence type="ECO:0000256" key="1">
    <source>
        <dbReference type="SAM" id="MobiDB-lite"/>
    </source>
</evidence>
<reference evidence="2 3" key="1">
    <citation type="submission" date="2019-06" db="EMBL/GenBank/DDBJ databases">
        <title>Genome of new Rhodobacteraceae sp. SM1903.</title>
        <authorList>
            <person name="Ren X."/>
        </authorList>
    </citation>
    <scope>NUCLEOTIDE SEQUENCE [LARGE SCALE GENOMIC DNA]</scope>
    <source>
        <strain evidence="2 3">SM1903</strain>
    </source>
</reference>
<organism evidence="2 3">
    <name type="scientific">Pelagovum pacificum</name>
    <dbReference type="NCBI Taxonomy" id="2588711"/>
    <lineage>
        <taxon>Bacteria</taxon>
        <taxon>Pseudomonadati</taxon>
        <taxon>Pseudomonadota</taxon>
        <taxon>Alphaproteobacteria</taxon>
        <taxon>Rhodobacterales</taxon>
        <taxon>Paracoccaceae</taxon>
        <taxon>Pelagovum</taxon>
    </lineage>
</organism>
<keyword evidence="3" id="KW-1185">Reference proteome</keyword>
<dbReference type="RefSeq" id="WP_140197581.1">
    <property type="nucleotide sequence ID" value="NZ_VFFF01000005.1"/>
</dbReference>
<accession>A0A5C5G991</accession>
<gene>
    <name evidence="2" type="ORF">FHY64_19580</name>
</gene>
<dbReference type="OrthoDB" id="564699at2"/>
<feature type="region of interest" description="Disordered" evidence="1">
    <location>
        <begin position="46"/>
        <end position="89"/>
    </location>
</feature>
<name>A0A5C5G991_9RHOB</name>
<feature type="non-terminal residue" evidence="2">
    <location>
        <position position="89"/>
    </location>
</feature>
<dbReference type="InterPro" id="IPR021251">
    <property type="entry name" value="DUF2793"/>
</dbReference>
<evidence type="ECO:0000313" key="2">
    <source>
        <dbReference type="EMBL" id="TNY30528.1"/>
    </source>
</evidence>
<proteinExistence type="predicted"/>
<dbReference type="Pfam" id="PF10983">
    <property type="entry name" value="DUF2793"/>
    <property type="match status" value="1"/>
</dbReference>
<dbReference type="Proteomes" id="UP000314011">
    <property type="component" value="Unassembled WGS sequence"/>
</dbReference>
<comment type="caution">
    <text evidence="2">The sequence shown here is derived from an EMBL/GenBank/DDBJ whole genome shotgun (WGS) entry which is preliminary data.</text>
</comment>
<dbReference type="EMBL" id="VFFF01000005">
    <property type="protein sequence ID" value="TNY30528.1"/>
    <property type="molecule type" value="Genomic_DNA"/>
</dbReference>
<dbReference type="AlphaFoldDB" id="A0A5C5G991"/>
<protein>
    <submittedName>
        <fullName evidence="2">DUF2793 domain-containing protein</fullName>
    </submittedName>
</protein>
<evidence type="ECO:0000313" key="3">
    <source>
        <dbReference type="Proteomes" id="UP000314011"/>
    </source>
</evidence>